<dbReference type="AlphaFoldDB" id="A0A5C4V294"/>
<evidence type="ECO:0000313" key="1">
    <source>
        <dbReference type="EMBL" id="TNM29855.1"/>
    </source>
</evidence>
<comment type="caution">
    <text evidence="1">The sequence shown here is derived from an EMBL/GenBank/DDBJ whole genome shotgun (WGS) entry which is preliminary data.</text>
</comment>
<protein>
    <submittedName>
        <fullName evidence="1">Uncharacterized protein</fullName>
    </submittedName>
</protein>
<dbReference type="OrthoDB" id="4350298at2"/>
<name>A0A5C4V294_9ACTN</name>
<organism evidence="1 2">
    <name type="scientific">Streptomyces sedi</name>
    <dbReference type="NCBI Taxonomy" id="555059"/>
    <lineage>
        <taxon>Bacteria</taxon>
        <taxon>Bacillati</taxon>
        <taxon>Actinomycetota</taxon>
        <taxon>Actinomycetes</taxon>
        <taxon>Kitasatosporales</taxon>
        <taxon>Streptomycetaceae</taxon>
        <taxon>Streptomyces</taxon>
    </lineage>
</organism>
<proteinExistence type="predicted"/>
<dbReference type="Proteomes" id="UP000311713">
    <property type="component" value="Unassembled WGS sequence"/>
</dbReference>
<keyword evidence="2" id="KW-1185">Reference proteome</keyword>
<dbReference type="EMBL" id="VDGT01000009">
    <property type="protein sequence ID" value="TNM29855.1"/>
    <property type="molecule type" value="Genomic_DNA"/>
</dbReference>
<dbReference type="RefSeq" id="WP_139645048.1">
    <property type="nucleotide sequence ID" value="NZ_BAAAZS010000153.1"/>
</dbReference>
<sequence>MTDTRRPVFRRATRSPRRELLRYRWSDQPGFTLVLQDSTGMFHQLNDGRVTPESGSAYEGVGGRPQYVAAFHVTTDEYQGVRGVRVPHTYGPPEPVSLTIRWWVHDPIKVVRAQMTHGWYTVRADLDERLGQLDKQYAAESRMLTANDIFQQLAAPQPLDHYGITYEVADSASRDSDDELLLAGAETGPFPYAWNPSRREEYDFCVQAVRNGPVSLAALWLMRRPEDVREVLNWTVDNRKLIQGDSRWEEEMVGLLGTLSTEEQQELSQLMRDRLARLGRGTGPRGDRGRQW</sequence>
<gene>
    <name evidence="1" type="ORF">FH715_14040</name>
</gene>
<accession>A0A5C4V294</accession>
<reference evidence="1 2" key="1">
    <citation type="submission" date="2019-06" db="EMBL/GenBank/DDBJ databases">
        <title>Draft genome of Streptomyces sedi sp. JCM16909.</title>
        <authorList>
            <person name="Klykleung N."/>
            <person name="Tanasupawat S."/>
            <person name="Kudo T."/>
            <person name="Yuki M."/>
            <person name="Ohkuma M."/>
        </authorList>
    </citation>
    <scope>NUCLEOTIDE SEQUENCE [LARGE SCALE GENOMIC DNA]</scope>
    <source>
        <strain evidence="1 2">JCM 16909</strain>
    </source>
</reference>
<evidence type="ECO:0000313" key="2">
    <source>
        <dbReference type="Proteomes" id="UP000311713"/>
    </source>
</evidence>